<dbReference type="RefSeq" id="WP_274323871.1">
    <property type="nucleotide sequence ID" value="NZ_CP118158.1"/>
</dbReference>
<evidence type="ECO:0000313" key="4">
    <source>
        <dbReference type="EMBL" id="MFC7138258.1"/>
    </source>
</evidence>
<dbReference type="Gene3D" id="1.10.287.110">
    <property type="entry name" value="DnaJ domain"/>
    <property type="match status" value="1"/>
</dbReference>
<protein>
    <submittedName>
        <fullName evidence="4">DnaJ domain-containing protein</fullName>
    </submittedName>
</protein>
<feature type="transmembrane region" description="Helical" evidence="2">
    <location>
        <begin position="333"/>
        <end position="351"/>
    </location>
</feature>
<dbReference type="PANTHER" id="PTHR44825:SF1">
    <property type="entry name" value="DNAJ HOMOLOG SUBFAMILY C MEMBER 4"/>
    <property type="match status" value="1"/>
</dbReference>
<dbReference type="GeneID" id="78823174"/>
<evidence type="ECO:0000313" key="5">
    <source>
        <dbReference type="EMBL" id="MFC7142821.1"/>
    </source>
</evidence>
<feature type="transmembrane region" description="Helical" evidence="2">
    <location>
        <begin position="381"/>
        <end position="406"/>
    </location>
</feature>
<feature type="region of interest" description="Disordered" evidence="1">
    <location>
        <begin position="31"/>
        <end position="273"/>
    </location>
</feature>
<dbReference type="PROSITE" id="PS50076">
    <property type="entry name" value="DNAJ_2"/>
    <property type="match status" value="1"/>
</dbReference>
<gene>
    <name evidence="4" type="ORF">ACFQMA_00200</name>
    <name evidence="5" type="ORF">ACFQMA_23680</name>
</gene>
<reference evidence="4" key="1">
    <citation type="journal article" date="2014" name="Int. J. Syst. Evol. Microbiol.">
        <title>Complete genome sequence of Corynebacterium casei LMG S-19264T (=DSM 44701T), isolated from a smear-ripened cheese.</title>
        <authorList>
            <consortium name="US DOE Joint Genome Institute (JGI-PGF)"/>
            <person name="Walter F."/>
            <person name="Albersmeier A."/>
            <person name="Kalinowski J."/>
            <person name="Ruckert C."/>
        </authorList>
    </citation>
    <scope>NUCLEOTIDE SEQUENCE [LARGE SCALE GENOMIC DNA]</scope>
    <source>
        <strain evidence="4">NBRC 111756</strain>
    </source>
</reference>
<evidence type="ECO:0000256" key="1">
    <source>
        <dbReference type="SAM" id="MobiDB-lite"/>
    </source>
</evidence>
<name>A0ABD5XSW1_9EURY</name>
<keyword evidence="2" id="KW-0812">Transmembrane</keyword>
<reference evidence="4" key="3">
    <citation type="submission" date="2024-09" db="EMBL/GenBank/DDBJ databases">
        <authorList>
            <person name="Sun Q."/>
        </authorList>
    </citation>
    <scope>NUCLEOTIDE SEQUENCE</scope>
    <source>
        <strain evidence="4">NBRC 111756</strain>
    </source>
</reference>
<dbReference type="CDD" id="cd06257">
    <property type="entry name" value="DnaJ"/>
    <property type="match status" value="1"/>
</dbReference>
<evidence type="ECO:0000256" key="2">
    <source>
        <dbReference type="SAM" id="Phobius"/>
    </source>
</evidence>
<dbReference type="AlphaFoldDB" id="A0ABD5XSW1"/>
<reference evidence="6" key="2">
    <citation type="journal article" date="2019" name="Int. J. Syst. Evol. Microbiol.">
        <title>The Global Catalogue of Microorganisms (GCM) 10K type strain sequencing project: providing services to taxonomists for standard genome sequencing and annotation.</title>
        <authorList>
            <consortium name="The Broad Institute Genomics Platform"/>
            <consortium name="The Broad Institute Genome Sequencing Center for Infectious Disease"/>
            <person name="Wu L."/>
            <person name="Ma J."/>
        </authorList>
    </citation>
    <scope>NUCLEOTIDE SEQUENCE [LARGE SCALE GENOMIC DNA]</scope>
    <source>
        <strain evidence="6">XZYJT29</strain>
    </source>
</reference>
<feature type="compositionally biased region" description="Basic residues" evidence="1">
    <location>
        <begin position="148"/>
        <end position="158"/>
    </location>
</feature>
<dbReference type="Proteomes" id="UP001596432">
    <property type="component" value="Unassembled WGS sequence"/>
</dbReference>
<dbReference type="InterPro" id="IPR052763">
    <property type="entry name" value="DnaJ_C4"/>
</dbReference>
<keyword evidence="2" id="KW-0472">Membrane</keyword>
<dbReference type="InterPro" id="IPR036869">
    <property type="entry name" value="J_dom_sf"/>
</dbReference>
<feature type="transmembrane region" description="Helical" evidence="2">
    <location>
        <begin position="358"/>
        <end position="375"/>
    </location>
</feature>
<keyword evidence="6" id="KW-1185">Reference proteome</keyword>
<dbReference type="EMBL" id="JBHTAS010000001">
    <property type="protein sequence ID" value="MFC7142821.1"/>
    <property type="molecule type" value="Genomic_DNA"/>
</dbReference>
<feature type="transmembrane region" description="Helical" evidence="2">
    <location>
        <begin position="308"/>
        <end position="327"/>
    </location>
</feature>
<feature type="compositionally biased region" description="Low complexity" evidence="1">
    <location>
        <begin position="70"/>
        <end position="110"/>
    </location>
</feature>
<dbReference type="PRINTS" id="PR00625">
    <property type="entry name" value="JDOMAIN"/>
</dbReference>
<dbReference type="SMART" id="SM00271">
    <property type="entry name" value="DnaJ"/>
    <property type="match status" value="1"/>
</dbReference>
<feature type="compositionally biased region" description="Basic and acidic residues" evidence="1">
    <location>
        <begin position="31"/>
        <end position="69"/>
    </location>
</feature>
<dbReference type="SUPFAM" id="SSF46565">
    <property type="entry name" value="Chaperone J-domain"/>
    <property type="match status" value="1"/>
</dbReference>
<organism evidence="4 6">
    <name type="scientific">Halosimplex aquaticum</name>
    <dbReference type="NCBI Taxonomy" id="3026162"/>
    <lineage>
        <taxon>Archaea</taxon>
        <taxon>Methanobacteriati</taxon>
        <taxon>Methanobacteriota</taxon>
        <taxon>Stenosarchaea group</taxon>
        <taxon>Halobacteria</taxon>
        <taxon>Halobacteriales</taxon>
        <taxon>Haloarculaceae</taxon>
        <taxon>Halosimplex</taxon>
    </lineage>
</organism>
<accession>A0ABD5XSW1</accession>
<evidence type="ECO:0000313" key="6">
    <source>
        <dbReference type="Proteomes" id="UP001596432"/>
    </source>
</evidence>
<sequence>MTETFYDLLGVADDASTEEIETAYREAIKRVHPDVSDDVDAGERTKRLNEAKRVLTDEDERARYDRLGHETYTGESPSGSSTTPNGRGHAAGSARTSGAGTSSDSDQSGSTRRDSTGRWSEWAAGSQRRGTGETDRPGESTWRGSQQRGRRSGRRRESRGRGRRWEDGSDAGRTGPTGGRGTERAANDGAGASDGAGNGDTGSAAAGSGVGRSNGGAARAGGSTARSPGDGTTRSRGDSTGPAWQSSGTAADEGSPSAQRQAAAGSTDGPNADWSWNAWQSTGAWAVRQGSERTRRLRPSRLFPKGQSLVILGSIFFLYPFFVGSVLYPRFPLAARVAIAVCTLLTFAYLLSIPEAAIAIYGLWSVLVPVVLIAVPGVSLFSLVGVVGLVATWVPLGLSVLTYSLVRP</sequence>
<proteinExistence type="predicted"/>
<comment type="caution">
    <text evidence="4">The sequence shown here is derived from an EMBL/GenBank/DDBJ whole genome shotgun (WGS) entry which is preliminary data.</text>
</comment>
<dbReference type="Pfam" id="PF00226">
    <property type="entry name" value="DnaJ"/>
    <property type="match status" value="1"/>
</dbReference>
<keyword evidence="2" id="KW-1133">Transmembrane helix</keyword>
<dbReference type="PANTHER" id="PTHR44825">
    <property type="match status" value="1"/>
</dbReference>
<dbReference type="InterPro" id="IPR001623">
    <property type="entry name" value="DnaJ_domain"/>
</dbReference>
<feature type="compositionally biased region" description="Low complexity" evidence="1">
    <location>
        <begin position="215"/>
        <end position="227"/>
    </location>
</feature>
<feature type="domain" description="J" evidence="3">
    <location>
        <begin position="4"/>
        <end position="68"/>
    </location>
</feature>
<evidence type="ECO:0000259" key="3">
    <source>
        <dbReference type="PROSITE" id="PS50076"/>
    </source>
</evidence>
<dbReference type="EMBL" id="JBHTAS010000001">
    <property type="protein sequence ID" value="MFC7138258.1"/>
    <property type="molecule type" value="Genomic_DNA"/>
</dbReference>